<reference evidence="3" key="1">
    <citation type="submission" date="2016-10" db="EMBL/GenBank/DDBJ databases">
        <authorList>
            <person name="Varghese N."/>
            <person name="Submissions S."/>
        </authorList>
    </citation>
    <scope>NUCLEOTIDE SEQUENCE [LARGE SCALE GENOMIC DNA]</scope>
    <source>
        <strain evidence="3">ATCC 25963</strain>
    </source>
</reference>
<proteinExistence type="predicted"/>
<evidence type="ECO:0000313" key="2">
    <source>
        <dbReference type="EMBL" id="SFE05814.1"/>
    </source>
</evidence>
<dbReference type="AlphaFoldDB" id="A0A1I1XEI0"/>
<sequence>MASIVLKTHFTSSWFVKGGPHHVSLPKKDVQAWMHENGLLPPGEYSCRIKIFAEGNRISSGKLNYDTGFLSGVSSLFQRLGIHPDCTDLALWVRLSFESSTPEIDVFRVTPPQEHQEIRWDEAPLHPFSAKSENPYQVQLKAELKVRSKPHEHLLNRFCWFLECLGYSPKNSKTINLALESPPLIVQAKAIADERSWRDNVRAAVAQLHEYRWLYMREAKLLFLASKAVPEEWREYLMQCHRIFAAWPVGDGFFIEDMDELFPVAVSRVDDGVDPRKSSGRNQRRKSAAENAGEAGVERG</sequence>
<protein>
    <submittedName>
        <fullName evidence="2">Uncharacterized protein</fullName>
    </submittedName>
</protein>
<feature type="region of interest" description="Disordered" evidence="1">
    <location>
        <begin position="272"/>
        <end position="300"/>
    </location>
</feature>
<dbReference type="EMBL" id="FOMX01000008">
    <property type="protein sequence ID" value="SFE05814.1"/>
    <property type="molecule type" value="Genomic_DNA"/>
</dbReference>
<keyword evidence="3" id="KW-1185">Reference proteome</keyword>
<organism evidence="2 3">
    <name type="scientific">Nannocystis exedens</name>
    <dbReference type="NCBI Taxonomy" id="54"/>
    <lineage>
        <taxon>Bacteria</taxon>
        <taxon>Pseudomonadati</taxon>
        <taxon>Myxococcota</taxon>
        <taxon>Polyangia</taxon>
        <taxon>Nannocystales</taxon>
        <taxon>Nannocystaceae</taxon>
        <taxon>Nannocystis</taxon>
    </lineage>
</organism>
<evidence type="ECO:0000313" key="3">
    <source>
        <dbReference type="Proteomes" id="UP000199400"/>
    </source>
</evidence>
<gene>
    <name evidence="2" type="ORF">SAMN02745121_02800</name>
</gene>
<accession>A0A1I1XEI0</accession>
<evidence type="ECO:0000256" key="1">
    <source>
        <dbReference type="SAM" id="MobiDB-lite"/>
    </source>
</evidence>
<name>A0A1I1XEI0_9BACT</name>
<dbReference type="Proteomes" id="UP000199400">
    <property type="component" value="Unassembled WGS sequence"/>
</dbReference>
<dbReference type="RefSeq" id="WP_143140489.1">
    <property type="nucleotide sequence ID" value="NZ_FOMX01000008.1"/>
</dbReference>